<evidence type="ECO:0000313" key="8">
    <source>
        <dbReference type="Proteomes" id="UP000447434"/>
    </source>
</evidence>
<reference evidence="8" key="1">
    <citation type="journal article" date="2020" name="Nat. Commun.">
        <title>Genome sequence of the cluster root forming white lupin.</title>
        <authorList>
            <person name="Hufnagel B."/>
            <person name="Marques A."/>
            <person name="Soriano A."/>
            <person name="Marques L."/>
            <person name="Divol F."/>
            <person name="Doumas P."/>
            <person name="Sallet E."/>
            <person name="Mancinotti D."/>
            <person name="Carrere S."/>
            <person name="Marande W."/>
            <person name="Arribat S."/>
            <person name="Keller J."/>
            <person name="Huneau C."/>
            <person name="Blein T."/>
            <person name="Aime D."/>
            <person name="Laguerre M."/>
            <person name="Taylor J."/>
            <person name="Schubert V."/>
            <person name="Nelson M."/>
            <person name="Geu-Flores F."/>
            <person name="Crespi M."/>
            <person name="Gallardo-Guerrero K."/>
            <person name="Delaux P.-M."/>
            <person name="Salse J."/>
            <person name="Berges H."/>
            <person name="Guyot R."/>
            <person name="Gouzy J."/>
            <person name="Peret B."/>
        </authorList>
    </citation>
    <scope>NUCLEOTIDE SEQUENCE [LARGE SCALE GENOMIC DNA]</scope>
    <source>
        <strain evidence="8">cv. Amiga</strain>
    </source>
</reference>
<evidence type="ECO:0000256" key="5">
    <source>
        <dbReference type="ARBA" id="ARBA00022729"/>
    </source>
</evidence>
<dbReference type="PANTHER" id="PTHR31232:SF43">
    <property type="entry name" value="S-PROTEIN HOMOLOG 29-RELATED"/>
    <property type="match status" value="1"/>
</dbReference>
<dbReference type="PANTHER" id="PTHR31232">
    <property type="match status" value="1"/>
</dbReference>
<keyword evidence="5 6" id="KW-0732">Signal</keyword>
<evidence type="ECO:0000256" key="1">
    <source>
        <dbReference type="ARBA" id="ARBA00004613"/>
    </source>
</evidence>
<evidence type="ECO:0000256" key="3">
    <source>
        <dbReference type="ARBA" id="ARBA00022471"/>
    </source>
</evidence>
<evidence type="ECO:0000256" key="2">
    <source>
        <dbReference type="ARBA" id="ARBA00005581"/>
    </source>
</evidence>
<comment type="subcellular location">
    <subcellularLocation>
        <location evidence="1 6">Secreted</location>
    </subcellularLocation>
</comment>
<keyword evidence="3 6" id="KW-0713">Self-incompatibility</keyword>
<dbReference type="GO" id="GO:0005576">
    <property type="term" value="C:extracellular region"/>
    <property type="evidence" value="ECO:0007669"/>
    <property type="project" value="UniProtKB-SubCell"/>
</dbReference>
<evidence type="ECO:0000256" key="6">
    <source>
        <dbReference type="RuleBase" id="RU367044"/>
    </source>
</evidence>
<comment type="similarity">
    <text evidence="2 6">Belongs to the plant self-incompatibility (S1) protein family.</text>
</comment>
<name>A0A6A4NZP0_LUPAL</name>
<evidence type="ECO:0000256" key="4">
    <source>
        <dbReference type="ARBA" id="ARBA00022525"/>
    </source>
</evidence>
<dbReference type="OrthoDB" id="1096418at2759"/>
<dbReference type="InterPro" id="IPR010264">
    <property type="entry name" value="Self-incomp_S1"/>
</dbReference>
<dbReference type="EMBL" id="WOCE01000015">
    <property type="protein sequence ID" value="KAE9598023.1"/>
    <property type="molecule type" value="Genomic_DNA"/>
</dbReference>
<protein>
    <recommendedName>
        <fullName evidence="6">S-protein homolog</fullName>
    </recommendedName>
</protein>
<feature type="signal peptide" evidence="6">
    <location>
        <begin position="1"/>
        <end position="26"/>
    </location>
</feature>
<dbReference type="GO" id="GO:0060320">
    <property type="term" value="P:rejection of self pollen"/>
    <property type="evidence" value="ECO:0007669"/>
    <property type="project" value="UniProtKB-KW"/>
</dbReference>
<accession>A0A6A4NZP0</accession>
<dbReference type="Pfam" id="PF05938">
    <property type="entry name" value="Self-incomp_S1"/>
    <property type="match status" value="1"/>
</dbReference>
<sequence length="96" mass="11273">MMIGSRSHTLLFPLLLLVSLMGVSEGDWNFKYRHVYIKNGLGNDTLLIYHCKSQNDDLGLKTLNYEEEFKFQFHPSFFHKYNVSLQLSMGWKITLL</sequence>
<comment type="caution">
    <text evidence="7">The sequence shown here is derived from an EMBL/GenBank/DDBJ whole genome shotgun (WGS) entry which is preliminary data.</text>
</comment>
<feature type="chain" id="PRO_5036516261" description="S-protein homolog" evidence="6">
    <location>
        <begin position="27"/>
        <end position="96"/>
    </location>
</feature>
<organism evidence="7 8">
    <name type="scientific">Lupinus albus</name>
    <name type="common">White lupine</name>
    <name type="synonym">Lupinus termis</name>
    <dbReference type="NCBI Taxonomy" id="3870"/>
    <lineage>
        <taxon>Eukaryota</taxon>
        <taxon>Viridiplantae</taxon>
        <taxon>Streptophyta</taxon>
        <taxon>Embryophyta</taxon>
        <taxon>Tracheophyta</taxon>
        <taxon>Spermatophyta</taxon>
        <taxon>Magnoliopsida</taxon>
        <taxon>eudicotyledons</taxon>
        <taxon>Gunneridae</taxon>
        <taxon>Pentapetalae</taxon>
        <taxon>rosids</taxon>
        <taxon>fabids</taxon>
        <taxon>Fabales</taxon>
        <taxon>Fabaceae</taxon>
        <taxon>Papilionoideae</taxon>
        <taxon>50 kb inversion clade</taxon>
        <taxon>genistoids sensu lato</taxon>
        <taxon>core genistoids</taxon>
        <taxon>Genisteae</taxon>
        <taxon>Lupinus</taxon>
    </lineage>
</organism>
<gene>
    <name evidence="7" type="ORF">Lalb_Chr15g0076141</name>
</gene>
<dbReference type="AlphaFoldDB" id="A0A6A4NZP0"/>
<keyword evidence="4 6" id="KW-0964">Secreted</keyword>
<proteinExistence type="inferred from homology"/>
<keyword evidence="8" id="KW-1185">Reference proteome</keyword>
<evidence type="ECO:0000313" key="7">
    <source>
        <dbReference type="EMBL" id="KAE9598023.1"/>
    </source>
</evidence>
<dbReference type="Proteomes" id="UP000447434">
    <property type="component" value="Chromosome 15"/>
</dbReference>